<dbReference type="EMBL" id="MH179476">
    <property type="protein sequence ID" value="AWH14775.1"/>
    <property type="molecule type" value="Genomic_DNA"/>
</dbReference>
<evidence type="ECO:0000313" key="1">
    <source>
        <dbReference type="EMBL" id="AWH14775.1"/>
    </source>
</evidence>
<dbReference type="RefSeq" id="YP_010095511.1">
    <property type="nucleotide sequence ID" value="NC_055746.1"/>
</dbReference>
<dbReference type="KEGG" id="vg:65113147"/>
<name>A0A2S1PDZ2_9CAUD</name>
<reference evidence="1 2" key="1">
    <citation type="submission" date="2018-04" db="EMBL/GenBank/DDBJ databases">
        <title>Complete genome sequences of new Aeromonas and Pseudomonas phages promising in phage therapy dedicated to aquaculture.</title>
        <authorList>
            <person name="Kolsut J."/>
            <person name="Wojcik E."/>
            <person name="Wojtasik A."/>
            <person name="Dastych J."/>
        </authorList>
    </citation>
    <scope>NUCLEOTIDE SEQUENCE [LARGE SCALE GENOMIC DNA]</scope>
</reference>
<protein>
    <submittedName>
        <fullName evidence="1">Uncharacterized protein</fullName>
    </submittedName>
</protein>
<accession>A0A2S1PDZ2</accession>
<sequence>MIYAGQKYRITRPVSEQHIVGVGDIITISQITRLGIRSMDISVDDDGIPYEGILMFEGPYNIQEYWEKVEMCLEAV</sequence>
<dbReference type="Proteomes" id="UP000246321">
    <property type="component" value="Segment"/>
</dbReference>
<organism evidence="1 2">
    <name type="scientific">Aeromonas phage 50AhydR13PP</name>
    <dbReference type="NCBI Taxonomy" id="2163978"/>
    <lineage>
        <taxon>Viruses</taxon>
        <taxon>Duplodnaviria</taxon>
        <taxon>Heunggongvirae</taxon>
        <taxon>Uroviricota</taxon>
        <taxon>Caudoviricetes</taxon>
        <taxon>Pantevenvirales</taxon>
        <taxon>Straboviridae</taxon>
        <taxon>Tulanevirus</taxon>
        <taxon>Tulanevirus 50ahydr13pp</taxon>
    </lineage>
</organism>
<evidence type="ECO:0000313" key="2">
    <source>
        <dbReference type="Proteomes" id="UP000246321"/>
    </source>
</evidence>
<proteinExistence type="predicted"/>
<dbReference type="GeneID" id="65113147"/>
<keyword evidence="2" id="KW-1185">Reference proteome</keyword>